<keyword evidence="2" id="KW-1185">Reference proteome</keyword>
<protein>
    <submittedName>
        <fullName evidence="1">Uncharacterized protein</fullName>
    </submittedName>
</protein>
<name>A0AAC9HUQ2_9PSEU</name>
<evidence type="ECO:0000313" key="2">
    <source>
        <dbReference type="Proteomes" id="UP000095210"/>
    </source>
</evidence>
<reference evidence="2" key="1">
    <citation type="submission" date="2016-03" db="EMBL/GenBank/DDBJ databases">
        <title>Complete genome sequence of the type strain Actinoalloteichus hymeniacidonis DSM 45092.</title>
        <authorList>
            <person name="Schaffert L."/>
            <person name="Albersmeier A."/>
            <person name="Winkler A."/>
            <person name="Kalinowski J."/>
            <person name="Zotchev S."/>
            <person name="Ruckert C."/>
        </authorList>
    </citation>
    <scope>NUCLEOTIDE SEQUENCE [LARGE SCALE GENOMIC DNA]</scope>
    <source>
        <strain evidence="2">HPA177(T) (DSM 45092(T))</strain>
    </source>
</reference>
<gene>
    <name evidence="1" type="ORF">TL08_23455</name>
</gene>
<dbReference type="AlphaFoldDB" id="A0AAC9HUQ2"/>
<accession>A0AAC9HUQ2</accession>
<dbReference type="KEGG" id="ahm:TL08_23455"/>
<evidence type="ECO:0000313" key="1">
    <source>
        <dbReference type="EMBL" id="AOS65471.1"/>
    </source>
</evidence>
<dbReference type="Proteomes" id="UP000095210">
    <property type="component" value="Chromosome"/>
</dbReference>
<sequence>MLAEVIRELADAPRREDAVDAVQRLHRQVFANGLLCEASVAVASCLVGLLWRCPEHVEDLLLDLLSDISAATPCVSDPGVYGDVSRADCQYEISLGFQAYVEILDSSPNLVSRTACIDLIMSCGLFEPRLRDRAIYFLDRAKDLAGLEACGKLISASLDELRQRPPSA</sequence>
<proteinExistence type="predicted"/>
<dbReference type="EMBL" id="CP014859">
    <property type="protein sequence ID" value="AOS65471.1"/>
    <property type="molecule type" value="Genomic_DNA"/>
</dbReference>
<organism evidence="1 2">
    <name type="scientific">Actinoalloteichus hymeniacidonis</name>
    <dbReference type="NCBI Taxonomy" id="340345"/>
    <lineage>
        <taxon>Bacteria</taxon>
        <taxon>Bacillati</taxon>
        <taxon>Actinomycetota</taxon>
        <taxon>Actinomycetes</taxon>
        <taxon>Pseudonocardiales</taxon>
        <taxon>Pseudonocardiaceae</taxon>
        <taxon>Actinoalloteichus</taxon>
    </lineage>
</organism>